<protein>
    <recommendedName>
        <fullName evidence="6">Pentatricopeptide repeat-containing protein</fullName>
    </recommendedName>
</protein>
<reference evidence="4" key="1">
    <citation type="submission" date="2020-01" db="EMBL/GenBank/DDBJ databases">
        <authorList>
            <person name="Mishra B."/>
        </authorList>
    </citation>
    <scope>NUCLEOTIDE SEQUENCE [LARGE SCALE GENOMIC DNA]</scope>
</reference>
<dbReference type="PROSITE" id="PS51375">
    <property type="entry name" value="PPR"/>
    <property type="match status" value="1"/>
</dbReference>
<dbReference type="PANTHER" id="PTHR47934">
    <property type="entry name" value="PENTATRICOPEPTIDE REPEAT-CONTAINING PROTEIN PET309, MITOCHONDRIAL"/>
    <property type="match status" value="1"/>
</dbReference>
<feature type="repeat" description="PPR" evidence="3">
    <location>
        <begin position="157"/>
        <end position="191"/>
    </location>
</feature>
<dbReference type="InterPro" id="IPR011990">
    <property type="entry name" value="TPR-like_helical_dom_sf"/>
</dbReference>
<dbReference type="InterPro" id="IPR002885">
    <property type="entry name" value="PPR_rpt"/>
</dbReference>
<evidence type="ECO:0000313" key="4">
    <source>
        <dbReference type="EMBL" id="CAA7016312.1"/>
    </source>
</evidence>
<dbReference type="OrthoDB" id="1427715at2759"/>
<evidence type="ECO:0000256" key="3">
    <source>
        <dbReference type="PROSITE-ProRule" id="PRU00708"/>
    </source>
</evidence>
<dbReference type="GO" id="GO:0006396">
    <property type="term" value="P:RNA processing"/>
    <property type="evidence" value="ECO:0007669"/>
    <property type="project" value="TreeGrafter"/>
</dbReference>
<dbReference type="AlphaFoldDB" id="A0A6D2HNS6"/>
<gene>
    <name evidence="4" type="ORF">MERR_LOCUS3547</name>
</gene>
<dbReference type="EMBL" id="CACVBM020000222">
    <property type="protein sequence ID" value="CAA7016312.1"/>
    <property type="molecule type" value="Genomic_DNA"/>
</dbReference>
<dbReference type="GO" id="GO:0007005">
    <property type="term" value="P:mitochondrion organization"/>
    <property type="evidence" value="ECO:0007669"/>
    <property type="project" value="TreeGrafter"/>
</dbReference>
<keyword evidence="5" id="KW-1185">Reference proteome</keyword>
<organism evidence="4 5">
    <name type="scientific">Microthlaspi erraticum</name>
    <dbReference type="NCBI Taxonomy" id="1685480"/>
    <lineage>
        <taxon>Eukaryota</taxon>
        <taxon>Viridiplantae</taxon>
        <taxon>Streptophyta</taxon>
        <taxon>Embryophyta</taxon>
        <taxon>Tracheophyta</taxon>
        <taxon>Spermatophyta</taxon>
        <taxon>Magnoliopsida</taxon>
        <taxon>eudicotyledons</taxon>
        <taxon>Gunneridae</taxon>
        <taxon>Pentapetalae</taxon>
        <taxon>rosids</taxon>
        <taxon>malvids</taxon>
        <taxon>Brassicales</taxon>
        <taxon>Brassicaceae</taxon>
        <taxon>Coluteocarpeae</taxon>
        <taxon>Microthlaspi</taxon>
    </lineage>
</organism>
<dbReference type="PANTHER" id="PTHR47934:SF6">
    <property type="entry name" value="MITOCHONDRIAL GROUP I INTRON SPLICING FACTOR CCM1-RELATED"/>
    <property type="match status" value="1"/>
</dbReference>
<dbReference type="Pfam" id="PF12854">
    <property type="entry name" value="PPR_1"/>
    <property type="match status" value="2"/>
</dbReference>
<evidence type="ECO:0000313" key="5">
    <source>
        <dbReference type="Proteomes" id="UP000467841"/>
    </source>
</evidence>
<dbReference type="Proteomes" id="UP000467841">
    <property type="component" value="Unassembled WGS sequence"/>
</dbReference>
<dbReference type="Pfam" id="PF01535">
    <property type="entry name" value="PPR"/>
    <property type="match status" value="1"/>
</dbReference>
<keyword evidence="2" id="KW-0677">Repeat</keyword>
<sequence>MALIRRRWSGKALKLGQPRFPETGILRNASFHNPYELLDFMERDFSGLSSDRNLSYRERLRSGLVDIKADDAVTLFQSMLRSRPLPSVIDFNKLFSGIAKTKRWVVHGEAPRRGQSDVDLMVSKGCDPDIVTYSILINGYCKANLVDKPSSKGVKPNVKTYTVMIGGLCKKGSLSEADLLFRKWERMGLHRGTYNTLIRAHLGGSGLTTSVELIEEMKTCGSLQMLPP</sequence>
<name>A0A6D2HNS6_9BRAS</name>
<comment type="caution">
    <text evidence="4">The sequence shown here is derived from an EMBL/GenBank/DDBJ whole genome shotgun (WGS) entry which is preliminary data.</text>
</comment>
<evidence type="ECO:0008006" key="6">
    <source>
        <dbReference type="Google" id="ProtNLM"/>
    </source>
</evidence>
<dbReference type="GO" id="GO:0005739">
    <property type="term" value="C:mitochondrion"/>
    <property type="evidence" value="ECO:0007669"/>
    <property type="project" value="TreeGrafter"/>
</dbReference>
<dbReference type="GO" id="GO:0003729">
    <property type="term" value="F:mRNA binding"/>
    <property type="evidence" value="ECO:0007669"/>
    <property type="project" value="TreeGrafter"/>
</dbReference>
<dbReference type="NCBIfam" id="TIGR00756">
    <property type="entry name" value="PPR"/>
    <property type="match status" value="2"/>
</dbReference>
<proteinExistence type="inferred from homology"/>
<dbReference type="Gene3D" id="1.25.40.10">
    <property type="entry name" value="Tetratricopeptide repeat domain"/>
    <property type="match status" value="2"/>
</dbReference>
<accession>A0A6D2HNS6</accession>
<comment type="similarity">
    <text evidence="1">Belongs to the PPR family. P subfamily.</text>
</comment>
<dbReference type="InterPro" id="IPR051114">
    <property type="entry name" value="Mito_RNA_Proc_CCM1"/>
</dbReference>
<evidence type="ECO:0000256" key="2">
    <source>
        <dbReference type="ARBA" id="ARBA00022737"/>
    </source>
</evidence>
<evidence type="ECO:0000256" key="1">
    <source>
        <dbReference type="ARBA" id="ARBA00007626"/>
    </source>
</evidence>